<reference evidence="2" key="1">
    <citation type="submission" date="2021-02" db="EMBL/GenBank/DDBJ databases">
        <authorList>
            <person name="Dougan E. K."/>
            <person name="Rhodes N."/>
            <person name="Thang M."/>
            <person name="Chan C."/>
        </authorList>
    </citation>
    <scope>NUCLEOTIDE SEQUENCE</scope>
</reference>
<evidence type="ECO:0000256" key="1">
    <source>
        <dbReference type="SAM" id="Phobius"/>
    </source>
</evidence>
<dbReference type="EMBL" id="CAJNDS010000358">
    <property type="protein sequence ID" value="CAE7197410.1"/>
    <property type="molecule type" value="Genomic_DNA"/>
</dbReference>
<dbReference type="AlphaFoldDB" id="A0A812J2F3"/>
<dbReference type="OrthoDB" id="419216at2759"/>
<name>A0A812J2F3_9DINO</name>
<evidence type="ECO:0000313" key="3">
    <source>
        <dbReference type="Proteomes" id="UP000604046"/>
    </source>
</evidence>
<accession>A0A812J2F3</accession>
<sequence length="346" mass="38548">MASIQRFLVKEEQKTYVFNLASLLKLLVLCAVLWVLGVTTLMPNKTQAQTVREMICGGNRDFVYGSHPTIGPIFVADTTQYNLKNAENMLPNIANLVEDVVFNYDPADVKDYMWRTTLSGGAVAVKHLPTVTEMQAWLSMTEAEAAEETDYGSRSYGTFCEDRSRDFWEGDWLWPTIETLTGAKDCASAKPFCERRDLPLIRMMCPETCGCVDPLAGLYVDNGCRQLCRETPEFQAALASAACQDLSNSKQELAWQRWWSGFYSNERGIWSEDNEMMTFARGGAEGNCSFLLSQDWMARTFCQQRQTRPGTMICPSVCGCPGITDGWCPGSCLSDATPAEGGDSSR</sequence>
<evidence type="ECO:0000313" key="2">
    <source>
        <dbReference type="EMBL" id="CAE7197410.1"/>
    </source>
</evidence>
<keyword evidence="1" id="KW-0812">Transmembrane</keyword>
<keyword evidence="3" id="KW-1185">Reference proteome</keyword>
<proteinExistence type="predicted"/>
<dbReference type="Proteomes" id="UP000604046">
    <property type="component" value="Unassembled WGS sequence"/>
</dbReference>
<keyword evidence="1" id="KW-1133">Transmembrane helix</keyword>
<organism evidence="2 3">
    <name type="scientific">Symbiodinium natans</name>
    <dbReference type="NCBI Taxonomy" id="878477"/>
    <lineage>
        <taxon>Eukaryota</taxon>
        <taxon>Sar</taxon>
        <taxon>Alveolata</taxon>
        <taxon>Dinophyceae</taxon>
        <taxon>Suessiales</taxon>
        <taxon>Symbiodiniaceae</taxon>
        <taxon>Symbiodinium</taxon>
    </lineage>
</organism>
<feature type="transmembrane region" description="Helical" evidence="1">
    <location>
        <begin position="16"/>
        <end position="37"/>
    </location>
</feature>
<keyword evidence="1" id="KW-0472">Membrane</keyword>
<gene>
    <name evidence="2" type="ORF">SNAT2548_LOCUS5593</name>
</gene>
<comment type="caution">
    <text evidence="2">The sequence shown here is derived from an EMBL/GenBank/DDBJ whole genome shotgun (WGS) entry which is preliminary data.</text>
</comment>
<protein>
    <submittedName>
        <fullName evidence="2">Uncharacterized protein</fullName>
    </submittedName>
</protein>